<dbReference type="InterPro" id="IPR039315">
    <property type="entry name" value="CheW"/>
</dbReference>
<evidence type="ECO:0000256" key="1">
    <source>
        <dbReference type="ARBA" id="ARBA00004496"/>
    </source>
</evidence>
<dbReference type="EMBL" id="CP081150">
    <property type="protein sequence ID" value="QZA79394.1"/>
    <property type="molecule type" value="Genomic_DNA"/>
</dbReference>
<dbReference type="PROSITE" id="PS50851">
    <property type="entry name" value="CHEW"/>
    <property type="match status" value="1"/>
</dbReference>
<evidence type="ECO:0000313" key="6">
    <source>
        <dbReference type="Proteomes" id="UP000825679"/>
    </source>
</evidence>
<dbReference type="RefSeq" id="WP_221007911.1">
    <property type="nucleotide sequence ID" value="NZ_CP081150.1"/>
</dbReference>
<dbReference type="Gene3D" id="2.40.50.180">
    <property type="entry name" value="CheA-289, Domain 4"/>
    <property type="match status" value="1"/>
</dbReference>
<name>A0ABX8ZDK1_9NEIS</name>
<evidence type="ECO:0000313" key="5">
    <source>
        <dbReference type="EMBL" id="QZA79394.1"/>
    </source>
</evidence>
<organism evidence="5 6">
    <name type="scientific">Deefgea tanakiae</name>
    <dbReference type="NCBI Taxonomy" id="2865840"/>
    <lineage>
        <taxon>Bacteria</taxon>
        <taxon>Pseudomonadati</taxon>
        <taxon>Pseudomonadota</taxon>
        <taxon>Betaproteobacteria</taxon>
        <taxon>Neisseriales</taxon>
        <taxon>Chitinibacteraceae</taxon>
        <taxon>Deefgea</taxon>
    </lineage>
</organism>
<protein>
    <recommendedName>
        <fullName evidence="2">Chemotaxis protein CheW</fullName>
    </recommendedName>
</protein>
<dbReference type="Proteomes" id="UP000825679">
    <property type="component" value="Chromosome"/>
</dbReference>
<dbReference type="InterPro" id="IPR002545">
    <property type="entry name" value="CheW-lke_dom"/>
</dbReference>
<dbReference type="PANTHER" id="PTHR22617">
    <property type="entry name" value="CHEMOTAXIS SENSOR HISTIDINE KINASE-RELATED"/>
    <property type="match status" value="1"/>
</dbReference>
<evidence type="ECO:0000256" key="2">
    <source>
        <dbReference type="ARBA" id="ARBA00021483"/>
    </source>
</evidence>
<dbReference type="Pfam" id="PF01584">
    <property type="entry name" value="CheW"/>
    <property type="match status" value="1"/>
</dbReference>
<evidence type="ECO:0000259" key="4">
    <source>
        <dbReference type="PROSITE" id="PS50851"/>
    </source>
</evidence>
<dbReference type="Gene3D" id="2.30.30.40">
    <property type="entry name" value="SH3 Domains"/>
    <property type="match status" value="1"/>
</dbReference>
<comment type="subcellular location">
    <subcellularLocation>
        <location evidence="1">Cytoplasm</location>
    </subcellularLocation>
</comment>
<dbReference type="CDD" id="cd00732">
    <property type="entry name" value="CheW"/>
    <property type="match status" value="1"/>
</dbReference>
<proteinExistence type="predicted"/>
<keyword evidence="3" id="KW-0963">Cytoplasm</keyword>
<gene>
    <name evidence="5" type="ORF">K4H28_01525</name>
</gene>
<dbReference type="InterPro" id="IPR036061">
    <property type="entry name" value="CheW-like_dom_sf"/>
</dbReference>
<feature type="domain" description="CheW-like" evidence="4">
    <location>
        <begin position="14"/>
        <end position="154"/>
    </location>
</feature>
<accession>A0ABX8ZDK1</accession>
<reference evidence="5 6" key="1">
    <citation type="submission" date="2021-08" db="EMBL/GenBank/DDBJ databases">
        <title>complete genome sequencing of Deefgea sp. D25.</title>
        <authorList>
            <person name="Bae J.-W."/>
            <person name="Gim D.-H."/>
        </authorList>
    </citation>
    <scope>NUCLEOTIDE SEQUENCE [LARGE SCALE GENOMIC DNA]</scope>
    <source>
        <strain evidence="5 6">D25</strain>
    </source>
</reference>
<sequence length="162" mass="17891">MEYFKQRALLSACHNGLLTFSLGEQNYALDIIKVQEIRGFEPVTQLANLPDHIKGVINLRGSIVPIVDLRIKLGLTTVNYSATTVVVILSLVDRLIGIVVDAVSDVMEITPEQIKPPPEFGARIDIRYLLGMVTLNEHMVALVDIETLLVSDETQILESIPA</sequence>
<dbReference type="PANTHER" id="PTHR22617:SF45">
    <property type="entry name" value="CHEMOTAXIS PROTEIN CHEW"/>
    <property type="match status" value="1"/>
</dbReference>
<keyword evidence="6" id="KW-1185">Reference proteome</keyword>
<evidence type="ECO:0000256" key="3">
    <source>
        <dbReference type="ARBA" id="ARBA00022490"/>
    </source>
</evidence>
<dbReference type="SMART" id="SM00260">
    <property type="entry name" value="CheW"/>
    <property type="match status" value="1"/>
</dbReference>
<dbReference type="SUPFAM" id="SSF50341">
    <property type="entry name" value="CheW-like"/>
    <property type="match status" value="1"/>
</dbReference>